<dbReference type="PANTHER" id="PTHR11909">
    <property type="entry name" value="CASEIN KINASE-RELATED"/>
    <property type="match status" value="1"/>
</dbReference>
<evidence type="ECO:0000313" key="5">
    <source>
        <dbReference type="Proteomes" id="UP001331761"/>
    </source>
</evidence>
<proteinExistence type="predicted"/>
<dbReference type="GO" id="GO:0005524">
    <property type="term" value="F:ATP binding"/>
    <property type="evidence" value="ECO:0007669"/>
    <property type="project" value="UniProtKB-UniRule"/>
</dbReference>
<feature type="domain" description="Protein kinase" evidence="3">
    <location>
        <begin position="87"/>
        <end position="301"/>
    </location>
</feature>
<dbReference type="SUPFAM" id="SSF56112">
    <property type="entry name" value="Protein kinase-like (PK-like)"/>
    <property type="match status" value="1"/>
</dbReference>
<dbReference type="PROSITE" id="PS50011">
    <property type="entry name" value="PROTEIN_KINASE_DOM"/>
    <property type="match status" value="1"/>
</dbReference>
<evidence type="ECO:0000313" key="4">
    <source>
        <dbReference type="EMBL" id="KAK5977652.1"/>
    </source>
</evidence>
<dbReference type="SMART" id="SM00220">
    <property type="entry name" value="S_TKc"/>
    <property type="match status" value="1"/>
</dbReference>
<feature type="region of interest" description="Disordered" evidence="2">
    <location>
        <begin position="44"/>
        <end position="77"/>
    </location>
</feature>
<feature type="non-terminal residue" evidence="4">
    <location>
        <position position="301"/>
    </location>
</feature>
<dbReference type="InterPro" id="IPR011009">
    <property type="entry name" value="Kinase-like_dom_sf"/>
</dbReference>
<keyword evidence="4" id="KW-0808">Transferase</keyword>
<keyword evidence="1" id="KW-0067">ATP-binding</keyword>
<dbReference type="InterPro" id="IPR017441">
    <property type="entry name" value="Protein_kinase_ATP_BS"/>
</dbReference>
<dbReference type="EMBL" id="WIXE01010337">
    <property type="protein sequence ID" value="KAK5977652.1"/>
    <property type="molecule type" value="Genomic_DNA"/>
</dbReference>
<dbReference type="Proteomes" id="UP001331761">
    <property type="component" value="Unassembled WGS sequence"/>
</dbReference>
<keyword evidence="1" id="KW-0547">Nucleotide-binding</keyword>
<gene>
    <name evidence="4" type="ORF">GCK32_011076</name>
</gene>
<dbReference type="AlphaFoldDB" id="A0AAN8FNK2"/>
<feature type="binding site" evidence="1">
    <location>
        <position position="118"/>
    </location>
    <ligand>
        <name>ATP</name>
        <dbReference type="ChEBI" id="CHEBI:30616"/>
    </ligand>
</feature>
<protein>
    <submittedName>
        <fullName evidence="4">Tau-tubulin kinase 1</fullName>
    </submittedName>
</protein>
<dbReference type="PROSITE" id="PS00107">
    <property type="entry name" value="PROTEIN_KINASE_ATP"/>
    <property type="match status" value="1"/>
</dbReference>
<dbReference type="InterPro" id="IPR000719">
    <property type="entry name" value="Prot_kinase_dom"/>
</dbReference>
<dbReference type="GO" id="GO:0004672">
    <property type="term" value="F:protein kinase activity"/>
    <property type="evidence" value="ECO:0007669"/>
    <property type="project" value="InterPro"/>
</dbReference>
<keyword evidence="5" id="KW-1185">Reference proteome</keyword>
<comment type="caution">
    <text evidence="4">The sequence shown here is derived from an EMBL/GenBank/DDBJ whole genome shotgun (WGS) entry which is preliminary data.</text>
</comment>
<organism evidence="4 5">
    <name type="scientific">Trichostrongylus colubriformis</name>
    <name type="common">Black scour worm</name>
    <dbReference type="NCBI Taxonomy" id="6319"/>
    <lineage>
        <taxon>Eukaryota</taxon>
        <taxon>Metazoa</taxon>
        <taxon>Ecdysozoa</taxon>
        <taxon>Nematoda</taxon>
        <taxon>Chromadorea</taxon>
        <taxon>Rhabditida</taxon>
        <taxon>Rhabditina</taxon>
        <taxon>Rhabditomorpha</taxon>
        <taxon>Strongyloidea</taxon>
        <taxon>Trichostrongylidae</taxon>
        <taxon>Trichostrongylus</taxon>
    </lineage>
</organism>
<sequence length="301" mass="34363">MPTPIGTGGAVLEEPPSKNAAEPKHKDALAKEFAKQNDLVAEKIDSKDSKEKVTKKKKKNKKKKRRREIPREKMVPGQTVTSDSFTWRVLKLLGSGGFGDVYRVVKVDDDDKQEYAMKTEMVEGDKLKLRLKIEVLVLSNCHEVSDPDRKGHFVAFVDRGKTDKFKFMVMGLVGSSLEDIRHKILFRDYSKPTAMNSSLQTLQAIWDLHETGYLHRDIKPQNFAIGIGEYEKVIYMLDFGIARKYRVGDTKQVKVARVAVKFLGTIRFASRACHLGIEQGRKDDLETWLYMLFDLFDSMSL</sequence>
<name>A0AAN8FNK2_TRICO</name>
<evidence type="ECO:0000256" key="2">
    <source>
        <dbReference type="SAM" id="MobiDB-lite"/>
    </source>
</evidence>
<accession>A0AAN8FNK2</accession>
<evidence type="ECO:0000256" key="1">
    <source>
        <dbReference type="PROSITE-ProRule" id="PRU10141"/>
    </source>
</evidence>
<feature type="region of interest" description="Disordered" evidence="2">
    <location>
        <begin position="1"/>
        <end position="26"/>
    </location>
</feature>
<dbReference type="InterPro" id="IPR050235">
    <property type="entry name" value="CK1_Ser-Thr_kinase"/>
</dbReference>
<evidence type="ECO:0000259" key="3">
    <source>
        <dbReference type="PROSITE" id="PS50011"/>
    </source>
</evidence>
<feature type="compositionally biased region" description="Basic residues" evidence="2">
    <location>
        <begin position="53"/>
        <end position="68"/>
    </location>
</feature>
<keyword evidence="4" id="KW-0418">Kinase</keyword>
<dbReference type="Pfam" id="PF00069">
    <property type="entry name" value="Pkinase"/>
    <property type="match status" value="1"/>
</dbReference>
<dbReference type="Gene3D" id="1.10.510.10">
    <property type="entry name" value="Transferase(Phosphotransferase) domain 1"/>
    <property type="match status" value="1"/>
</dbReference>
<reference evidence="4 5" key="1">
    <citation type="submission" date="2019-10" db="EMBL/GenBank/DDBJ databases">
        <title>Assembly and Annotation for the nematode Trichostrongylus colubriformis.</title>
        <authorList>
            <person name="Martin J."/>
        </authorList>
    </citation>
    <scope>NUCLEOTIDE SEQUENCE [LARGE SCALE GENOMIC DNA]</scope>
    <source>
        <strain evidence="4">G859</strain>
        <tissue evidence="4">Whole worm</tissue>
    </source>
</reference>